<dbReference type="EMBL" id="AVOT02152295">
    <property type="protein sequence ID" value="MBW0593110.1"/>
    <property type="molecule type" value="Genomic_DNA"/>
</dbReference>
<feature type="compositionally biased region" description="Basic residues" evidence="1">
    <location>
        <begin position="84"/>
        <end position="93"/>
    </location>
</feature>
<name>A0A9Q3L7E6_9BASI</name>
<gene>
    <name evidence="2" type="ORF">O181_132825</name>
</gene>
<evidence type="ECO:0000256" key="1">
    <source>
        <dbReference type="SAM" id="MobiDB-lite"/>
    </source>
</evidence>
<feature type="region of interest" description="Disordered" evidence="1">
    <location>
        <begin position="52"/>
        <end position="102"/>
    </location>
</feature>
<sequence>MPYKDNKWERLPQIHQVLMNSWHILKKFLIEEEMVRYLNGWNPLSSKRQIKNLKDWHEKKRESSREEAPVTSTKKAQASQPPQKGKKNNKNNWRKPYSPRYRIPRIKKDAMENIFNMDRTLMEFKYK</sequence>
<proteinExistence type="predicted"/>
<protein>
    <submittedName>
        <fullName evidence="2">Uncharacterized protein</fullName>
    </submittedName>
</protein>
<dbReference type="AlphaFoldDB" id="A0A9Q3L7E6"/>
<organism evidence="2 3">
    <name type="scientific">Austropuccinia psidii MF-1</name>
    <dbReference type="NCBI Taxonomy" id="1389203"/>
    <lineage>
        <taxon>Eukaryota</taxon>
        <taxon>Fungi</taxon>
        <taxon>Dikarya</taxon>
        <taxon>Basidiomycota</taxon>
        <taxon>Pucciniomycotina</taxon>
        <taxon>Pucciniomycetes</taxon>
        <taxon>Pucciniales</taxon>
        <taxon>Sphaerophragmiaceae</taxon>
        <taxon>Austropuccinia</taxon>
    </lineage>
</organism>
<comment type="caution">
    <text evidence="2">The sequence shown here is derived from an EMBL/GenBank/DDBJ whole genome shotgun (WGS) entry which is preliminary data.</text>
</comment>
<accession>A0A9Q3L7E6</accession>
<dbReference type="Proteomes" id="UP000765509">
    <property type="component" value="Unassembled WGS sequence"/>
</dbReference>
<reference evidence="2" key="1">
    <citation type="submission" date="2021-03" db="EMBL/GenBank/DDBJ databases">
        <title>Draft genome sequence of rust myrtle Austropuccinia psidii MF-1, a brazilian biotype.</title>
        <authorList>
            <person name="Quecine M.C."/>
            <person name="Pachon D.M.R."/>
            <person name="Bonatelli M.L."/>
            <person name="Correr F.H."/>
            <person name="Franceschini L.M."/>
            <person name="Leite T.F."/>
            <person name="Margarido G.R.A."/>
            <person name="Almeida C.A."/>
            <person name="Ferrarezi J.A."/>
            <person name="Labate C.A."/>
        </authorList>
    </citation>
    <scope>NUCLEOTIDE SEQUENCE</scope>
    <source>
        <strain evidence="2">MF-1</strain>
    </source>
</reference>
<keyword evidence="3" id="KW-1185">Reference proteome</keyword>
<feature type="compositionally biased region" description="Basic and acidic residues" evidence="1">
    <location>
        <begin position="52"/>
        <end position="68"/>
    </location>
</feature>
<feature type="compositionally biased region" description="Polar residues" evidence="1">
    <location>
        <begin position="70"/>
        <end position="82"/>
    </location>
</feature>
<evidence type="ECO:0000313" key="2">
    <source>
        <dbReference type="EMBL" id="MBW0593110.1"/>
    </source>
</evidence>
<evidence type="ECO:0000313" key="3">
    <source>
        <dbReference type="Proteomes" id="UP000765509"/>
    </source>
</evidence>